<feature type="domain" description="FAD-dependent oxidoreductase 2 FAD-binding" evidence="4">
    <location>
        <begin position="8"/>
        <end position="211"/>
    </location>
</feature>
<evidence type="ECO:0000256" key="3">
    <source>
        <dbReference type="ARBA" id="ARBA00023002"/>
    </source>
</evidence>
<dbReference type="PANTHER" id="PTHR30006">
    <property type="entry name" value="THIAMINE-BINDING PERIPLASMIC PROTEIN-RELATED"/>
    <property type="match status" value="1"/>
</dbReference>
<evidence type="ECO:0000256" key="2">
    <source>
        <dbReference type="ARBA" id="ARBA00022729"/>
    </source>
</evidence>
<comment type="caution">
    <text evidence="5">The sequence shown here is derived from an EMBL/GenBank/DDBJ whole genome shotgun (WGS) entry which is preliminary data.</text>
</comment>
<gene>
    <name evidence="5" type="ORF">ACIA8P_12915</name>
</gene>
<accession>A0ABW7Y1W4</accession>
<dbReference type="PRINTS" id="PR00368">
    <property type="entry name" value="FADPNR"/>
</dbReference>
<dbReference type="SUPFAM" id="SSF51905">
    <property type="entry name" value="FAD/NAD(P)-binding domain"/>
    <property type="match status" value="1"/>
</dbReference>
<dbReference type="InterPro" id="IPR036188">
    <property type="entry name" value="FAD/NAD-bd_sf"/>
</dbReference>
<dbReference type="Pfam" id="PF13531">
    <property type="entry name" value="SBP_bac_11"/>
    <property type="match status" value="1"/>
</dbReference>
<dbReference type="SUPFAM" id="SSF53850">
    <property type="entry name" value="Periplasmic binding protein-like II"/>
    <property type="match status" value="1"/>
</dbReference>
<evidence type="ECO:0000313" key="5">
    <source>
        <dbReference type="EMBL" id="MFI5675558.1"/>
    </source>
</evidence>
<dbReference type="Gene3D" id="3.40.190.10">
    <property type="entry name" value="Periplasmic binding protein-like II"/>
    <property type="match status" value="2"/>
</dbReference>
<dbReference type="RefSeq" id="WP_398656345.1">
    <property type="nucleotide sequence ID" value="NZ_JBITDC010000004.1"/>
</dbReference>
<proteinExistence type="predicted"/>
<dbReference type="Proteomes" id="UP001612415">
    <property type="component" value="Unassembled WGS sequence"/>
</dbReference>
<reference evidence="5 6" key="1">
    <citation type="submission" date="2024-10" db="EMBL/GenBank/DDBJ databases">
        <title>The Natural Products Discovery Center: Release of the First 8490 Sequenced Strains for Exploring Actinobacteria Biosynthetic Diversity.</title>
        <authorList>
            <person name="Kalkreuter E."/>
            <person name="Kautsar S.A."/>
            <person name="Yang D."/>
            <person name="Bader C.D."/>
            <person name="Teijaro C.N."/>
            <person name="Fluegel L."/>
            <person name="Davis C.M."/>
            <person name="Simpson J.R."/>
            <person name="Lauterbach L."/>
            <person name="Steele A.D."/>
            <person name="Gui C."/>
            <person name="Meng S."/>
            <person name="Li G."/>
            <person name="Viehrig K."/>
            <person name="Ye F."/>
            <person name="Su P."/>
            <person name="Kiefer A.F."/>
            <person name="Nichols A."/>
            <person name="Cepeda A.J."/>
            <person name="Yan W."/>
            <person name="Fan B."/>
            <person name="Jiang Y."/>
            <person name="Adhikari A."/>
            <person name="Zheng C.-J."/>
            <person name="Schuster L."/>
            <person name="Cowan T.M."/>
            <person name="Smanski M.J."/>
            <person name="Chevrette M.G."/>
            <person name="De Carvalho L.P.S."/>
            <person name="Shen B."/>
        </authorList>
    </citation>
    <scope>NUCLEOTIDE SEQUENCE [LARGE SCALE GENOMIC DNA]</scope>
    <source>
        <strain evidence="5 6">NPDC051599</strain>
    </source>
</reference>
<keyword evidence="3" id="KW-0560">Oxidoreductase</keyword>
<evidence type="ECO:0000313" key="6">
    <source>
        <dbReference type="Proteomes" id="UP001612415"/>
    </source>
</evidence>
<organism evidence="5 6">
    <name type="scientific">Streptomyces cellulosae</name>
    <dbReference type="NCBI Taxonomy" id="1968"/>
    <lineage>
        <taxon>Bacteria</taxon>
        <taxon>Bacillati</taxon>
        <taxon>Actinomycetota</taxon>
        <taxon>Actinomycetes</taxon>
        <taxon>Kitasatosporales</taxon>
        <taxon>Streptomycetaceae</taxon>
        <taxon>Streptomyces</taxon>
    </lineage>
</organism>
<dbReference type="PRINTS" id="PR00411">
    <property type="entry name" value="PNDRDTASEI"/>
</dbReference>
<dbReference type="Gene3D" id="3.50.50.60">
    <property type="entry name" value="FAD/NAD(P)-binding domain"/>
    <property type="match status" value="1"/>
</dbReference>
<sequence>MPDHRTVDLLVIGAGMAGLTAAARAVRAGLSVVVVEISGDVGGSARYAGYAWTAPSHEAMDRHNPGGDASLKRALVDRFEDGIAWIRSTGVEAKDAQPILSFGQGHQFDTHRYIDTCRRIIVEAGGQLLLTTDTERLLLEDGAVTGAELVTGDGTRRQVRATSTLLATGGFQGDVDLRKELVHPHADVLELRSNPCSRGAGHRLATAAGASTGLPGAGFYGHLIPSGVPFADPADFVDLSLYYSEREPVSCKGAENEIRSATARGFAHPAVDHHAQITVYSAQDLTSLNNLAKAFEAKYPGIDVKTVRGVDGDLGVKVETEFNTGKHIADMYVSASLSWVKPQAEAGRFLAPTGPELTGKGDYDTKQYVHEGNYFETNSAVLTFGWNTKLYPKGLTDYPDLLDPSLAGGKIGVVEPTAPSLVDFYLWLEETYGADYVKKLAAQKPRIYPSSLPMGEALQSGEIAAGSFIAPIALDPAKKKGAPVDYRMPPEGAWGARYYGMVLKGAPHPNAGQLFANFMVTAEGQKLITPSAGSVLPDVPGTVITNDKVRIQDPAKLTPDAVTAYQKKWKSLFQ</sequence>
<dbReference type="PANTHER" id="PTHR30006:SF2">
    <property type="entry name" value="ABC TRANSPORTER SUBSTRATE-BINDING PROTEIN"/>
    <property type="match status" value="1"/>
</dbReference>
<name>A0ABW7Y1W4_STRCE</name>
<evidence type="ECO:0000256" key="1">
    <source>
        <dbReference type="ARBA" id="ARBA00022630"/>
    </source>
</evidence>
<dbReference type="Pfam" id="PF00890">
    <property type="entry name" value="FAD_binding_2"/>
    <property type="match status" value="1"/>
</dbReference>
<keyword evidence="6" id="KW-1185">Reference proteome</keyword>
<protein>
    <submittedName>
        <fullName evidence="5">Extracellular solute-binding protein</fullName>
    </submittedName>
</protein>
<keyword evidence="1" id="KW-0285">Flavoprotein</keyword>
<evidence type="ECO:0000259" key="4">
    <source>
        <dbReference type="Pfam" id="PF00890"/>
    </source>
</evidence>
<dbReference type="InterPro" id="IPR003953">
    <property type="entry name" value="FAD-dep_OxRdtase_2_FAD-bd"/>
</dbReference>
<dbReference type="EMBL" id="JBITDC010000004">
    <property type="protein sequence ID" value="MFI5675558.1"/>
    <property type="molecule type" value="Genomic_DNA"/>
</dbReference>
<keyword evidence="2" id="KW-0732">Signal</keyword>